<sequence>MSATRRPEEAARETAAREESPAATDRLSVLLVDPHAEFRSAASALLDHHGLDVIGVGDAADAATVEGIPDCVVVDPGVGGEVEIRRAAWLGLRSPVVLVTGAPPWALPDAAWTVADAYVEKGRQGTFCRLANRVRAVSRATHGRSTPRR</sequence>
<dbReference type="AlphaFoldDB" id="A0A1M5SY75"/>
<feature type="compositionally biased region" description="Basic and acidic residues" evidence="1">
    <location>
        <begin position="1"/>
        <end position="20"/>
    </location>
</feature>
<feature type="region of interest" description="Disordered" evidence="1">
    <location>
        <begin position="1"/>
        <end position="23"/>
    </location>
</feature>
<gene>
    <name evidence="2" type="ORF">SAMN05443636_2570</name>
</gene>
<evidence type="ECO:0000256" key="1">
    <source>
        <dbReference type="SAM" id="MobiDB-lite"/>
    </source>
</evidence>
<dbReference type="Proteomes" id="UP000184357">
    <property type="component" value="Unassembled WGS sequence"/>
</dbReference>
<reference evidence="2 3" key="1">
    <citation type="submission" date="2016-11" db="EMBL/GenBank/DDBJ databases">
        <authorList>
            <person name="Jaros S."/>
            <person name="Januszkiewicz K."/>
            <person name="Wedrychowicz H."/>
        </authorList>
    </citation>
    <scope>NUCLEOTIDE SEQUENCE [LARGE SCALE GENOMIC DNA]</scope>
    <source>
        <strain evidence="2 3">DSM 9297</strain>
    </source>
</reference>
<evidence type="ECO:0000313" key="2">
    <source>
        <dbReference type="EMBL" id="SHH43415.1"/>
    </source>
</evidence>
<accession>A0A1M5SY75</accession>
<dbReference type="STRING" id="43928.SAMN05443636_2570"/>
<dbReference type="EMBL" id="FQWV01000007">
    <property type="protein sequence ID" value="SHH43415.1"/>
    <property type="molecule type" value="Genomic_DNA"/>
</dbReference>
<dbReference type="SUPFAM" id="SSF52172">
    <property type="entry name" value="CheY-like"/>
    <property type="match status" value="1"/>
</dbReference>
<dbReference type="InterPro" id="IPR011006">
    <property type="entry name" value="CheY-like_superfamily"/>
</dbReference>
<dbReference type="Gene3D" id="3.40.50.2300">
    <property type="match status" value="1"/>
</dbReference>
<keyword evidence="3" id="KW-1185">Reference proteome</keyword>
<dbReference type="RefSeq" id="WP_073310202.1">
    <property type="nucleotide sequence ID" value="NZ_FQWV01000007.1"/>
</dbReference>
<proteinExistence type="predicted"/>
<evidence type="ECO:0000313" key="3">
    <source>
        <dbReference type="Proteomes" id="UP000184357"/>
    </source>
</evidence>
<organism evidence="2 3">
    <name type="scientific">Halobaculum gomorrense</name>
    <dbReference type="NCBI Taxonomy" id="43928"/>
    <lineage>
        <taxon>Archaea</taxon>
        <taxon>Methanobacteriati</taxon>
        <taxon>Methanobacteriota</taxon>
        <taxon>Stenosarchaea group</taxon>
        <taxon>Halobacteria</taxon>
        <taxon>Halobacteriales</taxon>
        <taxon>Haloferacaceae</taxon>
        <taxon>Halobaculum</taxon>
    </lineage>
</organism>
<protein>
    <recommendedName>
        <fullName evidence="4">Response regulatory domain-containing protein</fullName>
    </recommendedName>
</protein>
<name>A0A1M5SY75_9EURY</name>
<evidence type="ECO:0008006" key="4">
    <source>
        <dbReference type="Google" id="ProtNLM"/>
    </source>
</evidence>